<evidence type="ECO:0000256" key="5">
    <source>
        <dbReference type="ARBA" id="ARBA00023136"/>
    </source>
</evidence>
<dbReference type="GO" id="GO:0034975">
    <property type="term" value="P:protein folding in endoplasmic reticulum"/>
    <property type="evidence" value="ECO:0007669"/>
    <property type="project" value="TreeGrafter"/>
</dbReference>
<dbReference type="InterPro" id="IPR018937">
    <property type="entry name" value="MMgT"/>
</dbReference>
<feature type="compositionally biased region" description="Basic residues" evidence="6">
    <location>
        <begin position="1"/>
        <end position="13"/>
    </location>
</feature>
<dbReference type="PANTHER" id="PTHR28144:SF1">
    <property type="entry name" value="ER MEMBRANE PROTEIN COMPLEX SUBUNIT 5"/>
    <property type="match status" value="1"/>
</dbReference>
<keyword evidence="3 7" id="KW-0812">Transmembrane</keyword>
<proteinExistence type="inferred from homology"/>
<comment type="subcellular location">
    <subcellularLocation>
        <location evidence="1">Endomembrane system</location>
        <topology evidence="1">Multi-pass membrane protein</topology>
    </subcellularLocation>
</comment>
<sequence length="194" mass="20988">LSRSACHLHKPPRRPQAECSTSCDRLRSSLRTGLGAVFSDPSTKIYIMTWISRSITAIGLLLLGHACYSAQEHSALQSFRAASPLATSSPSATTSLPADITIETAIATVVIILGLVLGAPNLRPIQWRVWAGKIEREGEAGFLTGSGEVEKDYVGNPFRILESRPGFADIRKQRRDFTNWVKSGDKTGNAAASH</sequence>
<comment type="caution">
    <text evidence="7">The sequence shown here is derived from an EMBL/GenBank/DDBJ whole genome shotgun (WGS) entry which is preliminary data.</text>
</comment>
<evidence type="ECO:0000313" key="7">
    <source>
        <dbReference type="EMBL" id="KZL73436.1"/>
    </source>
</evidence>
<feature type="region of interest" description="Disordered" evidence="6">
    <location>
        <begin position="1"/>
        <end position="20"/>
    </location>
</feature>
<evidence type="ECO:0000256" key="2">
    <source>
        <dbReference type="ARBA" id="ARBA00006109"/>
    </source>
</evidence>
<dbReference type="EMBL" id="LFIV01000044">
    <property type="protein sequence ID" value="KZL73436.1"/>
    <property type="molecule type" value="Genomic_DNA"/>
</dbReference>
<dbReference type="InterPro" id="IPR053279">
    <property type="entry name" value="EMC_subunit"/>
</dbReference>
<gene>
    <name evidence="7" type="ORF">CT0861_07538</name>
</gene>
<dbReference type="GO" id="GO:0072546">
    <property type="term" value="C:EMC complex"/>
    <property type="evidence" value="ECO:0007669"/>
    <property type="project" value="TreeGrafter"/>
</dbReference>
<evidence type="ECO:0000256" key="3">
    <source>
        <dbReference type="ARBA" id="ARBA00022692"/>
    </source>
</evidence>
<evidence type="ECO:0000256" key="4">
    <source>
        <dbReference type="ARBA" id="ARBA00022989"/>
    </source>
</evidence>
<evidence type="ECO:0000256" key="6">
    <source>
        <dbReference type="SAM" id="MobiDB-lite"/>
    </source>
</evidence>
<dbReference type="Proteomes" id="UP000076552">
    <property type="component" value="Unassembled WGS sequence"/>
</dbReference>
<dbReference type="Pfam" id="PF10270">
    <property type="entry name" value="MMgT"/>
    <property type="match status" value="1"/>
</dbReference>
<comment type="similarity">
    <text evidence="2">Belongs to the membrane magnesium transporter (TC 1.A.67) family.</text>
</comment>
<keyword evidence="4" id="KW-1133">Transmembrane helix</keyword>
<accession>A0A166UIA0</accession>
<feature type="non-terminal residue" evidence="7">
    <location>
        <position position="1"/>
    </location>
</feature>
<evidence type="ECO:0000313" key="8">
    <source>
        <dbReference type="Proteomes" id="UP000076552"/>
    </source>
</evidence>
<keyword evidence="8" id="KW-1185">Reference proteome</keyword>
<dbReference type="PANTHER" id="PTHR28144">
    <property type="entry name" value="ER MEMBRANE PROTEIN COMPLEX SUBUNIT 5"/>
    <property type="match status" value="1"/>
</dbReference>
<reference evidence="7 8" key="1">
    <citation type="submission" date="2015-06" db="EMBL/GenBank/DDBJ databases">
        <title>Survival trade-offs in plant roots during colonization by closely related pathogenic and mutualistic fungi.</title>
        <authorList>
            <person name="Hacquard S."/>
            <person name="Kracher B."/>
            <person name="Hiruma K."/>
            <person name="Weinman A."/>
            <person name="Muench P."/>
            <person name="Garrido Oter R."/>
            <person name="Ver Loren van Themaat E."/>
            <person name="Dallerey J.-F."/>
            <person name="Damm U."/>
            <person name="Henrissat B."/>
            <person name="Lespinet O."/>
            <person name="Thon M."/>
            <person name="Kemen E."/>
            <person name="McHardy A.C."/>
            <person name="Schulze-Lefert P."/>
            <person name="O'Connell R.J."/>
        </authorList>
    </citation>
    <scope>NUCLEOTIDE SEQUENCE [LARGE SCALE GENOMIC DNA]</scope>
    <source>
        <strain evidence="7 8">0861</strain>
    </source>
</reference>
<dbReference type="AlphaFoldDB" id="A0A166UIA0"/>
<evidence type="ECO:0000256" key="1">
    <source>
        <dbReference type="ARBA" id="ARBA00004127"/>
    </source>
</evidence>
<organism evidence="7 8">
    <name type="scientific">Colletotrichum tofieldiae</name>
    <dbReference type="NCBI Taxonomy" id="708197"/>
    <lineage>
        <taxon>Eukaryota</taxon>
        <taxon>Fungi</taxon>
        <taxon>Dikarya</taxon>
        <taxon>Ascomycota</taxon>
        <taxon>Pezizomycotina</taxon>
        <taxon>Sordariomycetes</taxon>
        <taxon>Hypocreomycetidae</taxon>
        <taxon>Glomerellales</taxon>
        <taxon>Glomerellaceae</taxon>
        <taxon>Colletotrichum</taxon>
        <taxon>Colletotrichum spaethianum species complex</taxon>
    </lineage>
</organism>
<keyword evidence="5" id="KW-0472">Membrane</keyword>
<name>A0A166UIA0_9PEZI</name>
<protein>
    <submittedName>
        <fullName evidence="7">Transmembrane protein 32</fullName>
    </submittedName>
</protein>
<dbReference type="STRING" id="708197.A0A166UIA0"/>